<evidence type="ECO:0000256" key="2">
    <source>
        <dbReference type="ARBA" id="ARBA00023242"/>
    </source>
</evidence>
<dbReference type="SUPFAM" id="SSF50891">
    <property type="entry name" value="Cyclophilin-like"/>
    <property type="match status" value="1"/>
</dbReference>
<protein>
    <recommendedName>
        <fullName evidence="4">PPIase cyclophilin-type domain-containing protein</fullName>
    </recommendedName>
</protein>
<comment type="caution">
    <text evidence="5">The sequence shown here is derived from an EMBL/GenBank/DDBJ whole genome shotgun (WGS) entry which is preliminary data.</text>
</comment>
<dbReference type="Gene3D" id="2.40.100.10">
    <property type="entry name" value="Cyclophilin-like"/>
    <property type="match status" value="1"/>
</dbReference>
<evidence type="ECO:0000256" key="3">
    <source>
        <dbReference type="SAM" id="MobiDB-lite"/>
    </source>
</evidence>
<dbReference type="EMBL" id="CAKKNE010000006">
    <property type="protein sequence ID" value="CAH0379041.1"/>
    <property type="molecule type" value="Genomic_DNA"/>
</dbReference>
<dbReference type="PANTHER" id="PTHR45625">
    <property type="entry name" value="PEPTIDYL-PROLYL CIS-TRANS ISOMERASE-RELATED"/>
    <property type="match status" value="1"/>
</dbReference>
<name>A0A8J2T0H6_9STRA</name>
<evidence type="ECO:0000259" key="4">
    <source>
        <dbReference type="PROSITE" id="PS50072"/>
    </source>
</evidence>
<evidence type="ECO:0000313" key="5">
    <source>
        <dbReference type="EMBL" id="CAH0379041.1"/>
    </source>
</evidence>
<dbReference type="InterPro" id="IPR020892">
    <property type="entry name" value="Cyclophilin-type_PPIase_CS"/>
</dbReference>
<dbReference type="PANTHER" id="PTHR45625:SF6">
    <property type="entry name" value="SPLICEOSOME-ASSOCIATED PROTEIN CWC27 HOMOLOG"/>
    <property type="match status" value="1"/>
</dbReference>
<sequence>MSSVYHTEPPTKGKVVFQTSVGPIDVELWSKEAPKACRNFIQLALEGYYDRTTFHRVIPGFMAQGGDPTGTGEGGDSVWGKYFRDEVNARIRFNHRGQLAMANENRPDTNRAQFFFTLDACEWLNGKHTIFGTVAGDTVFNLLRMGEVETDDNDRPVDGITLKTVEVLLNPFDDVVPRISQNVPAEVVEVKPKPRGTKNLTLLSFGEEEASEAPQQRMKPAPARKEEKPLRPMLEQAESSSDEEDEEDRLRGAVKSAVARGGTGNARAFEKKGPTGAAGFAAKMAQKLKERRAAVAKREAVDKRKAVCIGEKRKRDNADNEYGFEQEEDDVDEGVQQQALEAKREEARQARRALARSLRPTVSAPSSRPAQAALASDDKRREAVAAARQLLSPSETLRQQHRAKSGRTRSREADTLAKLSAFSSSLKATKEEVGEPSVEPVTYSGQVLDADSESDDEAWFAGKLKFRKHTDDLFRTGTVDDYATYDPHGKFGPPGARRTIAEHGPARWVEVLTAEPDEHGWRWEDDAQFFSGLVPSRSANGLAFVAALEEWTSNKRKGSWIRLDLATLELTTSGLTVSDTDWVVVTSRTDVVSPDGRSFLVPSPYEDAPTGESRAKILRIAPDRDGTAHDAAIQRKLARLEGQAAAEAHAQRSPTGEATLGVVDAIFDSDQILRGDEAVAWQETCGDLRRSSCIKCGATSPSIRFQTFMVGNLLVSYQYHGRIESPPSRCPKRVVLKVWRF</sequence>
<dbReference type="AlphaFoldDB" id="A0A8J2T0H6"/>
<accession>A0A8J2T0H6</accession>
<comment type="subcellular location">
    <subcellularLocation>
        <location evidence="1">Nucleus</location>
    </subcellularLocation>
</comment>
<dbReference type="PROSITE" id="PS00170">
    <property type="entry name" value="CSA_PPIASE_1"/>
    <property type="match status" value="1"/>
</dbReference>
<feature type="domain" description="PPIase cyclophilin-type" evidence="4">
    <location>
        <begin position="16"/>
        <end position="167"/>
    </location>
</feature>
<dbReference type="Pfam" id="PF00160">
    <property type="entry name" value="Pro_isomerase"/>
    <property type="match status" value="1"/>
</dbReference>
<proteinExistence type="predicted"/>
<gene>
    <name evidence="5" type="ORF">PECAL_6P06410</name>
</gene>
<dbReference type="CDD" id="cd01925">
    <property type="entry name" value="cyclophilin_CeCYP16-like"/>
    <property type="match status" value="1"/>
</dbReference>
<feature type="region of interest" description="Disordered" evidence="3">
    <location>
        <begin position="319"/>
        <end position="414"/>
    </location>
</feature>
<dbReference type="PROSITE" id="PS50072">
    <property type="entry name" value="CSA_PPIASE_2"/>
    <property type="match status" value="1"/>
</dbReference>
<evidence type="ECO:0000313" key="6">
    <source>
        <dbReference type="Proteomes" id="UP000789595"/>
    </source>
</evidence>
<dbReference type="OrthoDB" id="442970at2759"/>
<dbReference type="PRINTS" id="PR00153">
    <property type="entry name" value="CSAPPISMRASE"/>
</dbReference>
<organism evidence="5 6">
    <name type="scientific">Pelagomonas calceolata</name>
    <dbReference type="NCBI Taxonomy" id="35677"/>
    <lineage>
        <taxon>Eukaryota</taxon>
        <taxon>Sar</taxon>
        <taxon>Stramenopiles</taxon>
        <taxon>Ochrophyta</taxon>
        <taxon>Pelagophyceae</taxon>
        <taxon>Pelagomonadales</taxon>
        <taxon>Pelagomonadaceae</taxon>
        <taxon>Pelagomonas</taxon>
    </lineage>
</organism>
<feature type="region of interest" description="Disordered" evidence="3">
    <location>
        <begin position="197"/>
        <end position="258"/>
    </location>
</feature>
<evidence type="ECO:0000256" key="1">
    <source>
        <dbReference type="ARBA" id="ARBA00004123"/>
    </source>
</evidence>
<feature type="compositionally biased region" description="Basic residues" evidence="3">
    <location>
        <begin position="399"/>
        <end position="408"/>
    </location>
</feature>
<dbReference type="Proteomes" id="UP000789595">
    <property type="component" value="Unassembled WGS sequence"/>
</dbReference>
<dbReference type="GO" id="GO:0071013">
    <property type="term" value="C:catalytic step 2 spliceosome"/>
    <property type="evidence" value="ECO:0007669"/>
    <property type="project" value="TreeGrafter"/>
</dbReference>
<dbReference type="GO" id="GO:0006457">
    <property type="term" value="P:protein folding"/>
    <property type="evidence" value="ECO:0007669"/>
    <property type="project" value="InterPro"/>
</dbReference>
<dbReference type="InterPro" id="IPR044666">
    <property type="entry name" value="Cyclophilin_A-like"/>
</dbReference>
<dbReference type="GO" id="GO:0003755">
    <property type="term" value="F:peptidyl-prolyl cis-trans isomerase activity"/>
    <property type="evidence" value="ECO:0007669"/>
    <property type="project" value="InterPro"/>
</dbReference>
<keyword evidence="6" id="KW-1185">Reference proteome</keyword>
<feature type="compositionally biased region" description="Acidic residues" evidence="3">
    <location>
        <begin position="322"/>
        <end position="333"/>
    </location>
</feature>
<dbReference type="InterPro" id="IPR029000">
    <property type="entry name" value="Cyclophilin-like_dom_sf"/>
</dbReference>
<keyword evidence="2" id="KW-0539">Nucleus</keyword>
<reference evidence="5" key="1">
    <citation type="submission" date="2021-11" db="EMBL/GenBank/DDBJ databases">
        <authorList>
            <consortium name="Genoscope - CEA"/>
            <person name="William W."/>
        </authorList>
    </citation>
    <scope>NUCLEOTIDE SEQUENCE</scope>
</reference>
<dbReference type="InterPro" id="IPR002130">
    <property type="entry name" value="Cyclophilin-type_PPIase_dom"/>
</dbReference>